<protein>
    <submittedName>
        <fullName evidence="1">Catalase</fullName>
    </submittedName>
</protein>
<comment type="caution">
    <text evidence="1">The sequence shown here is derived from an EMBL/GenBank/DDBJ whole genome shotgun (WGS) entry which is preliminary data.</text>
</comment>
<organism evidence="1 2">
    <name type="scientific">Negadavirga shengliensis</name>
    <dbReference type="NCBI Taxonomy" id="1389218"/>
    <lineage>
        <taxon>Bacteria</taxon>
        <taxon>Pseudomonadati</taxon>
        <taxon>Bacteroidota</taxon>
        <taxon>Cytophagia</taxon>
        <taxon>Cytophagales</taxon>
        <taxon>Cyclobacteriaceae</taxon>
        <taxon>Negadavirga</taxon>
    </lineage>
</organism>
<evidence type="ECO:0000313" key="1">
    <source>
        <dbReference type="EMBL" id="MFC4871786.1"/>
    </source>
</evidence>
<dbReference type="EMBL" id="JBHSJJ010000004">
    <property type="protein sequence ID" value="MFC4871786.1"/>
    <property type="molecule type" value="Genomic_DNA"/>
</dbReference>
<proteinExistence type="predicted"/>
<dbReference type="Gene3D" id="2.40.180.10">
    <property type="entry name" value="Catalase core domain"/>
    <property type="match status" value="1"/>
</dbReference>
<dbReference type="SUPFAM" id="SSF56634">
    <property type="entry name" value="Heme-dependent catalase-like"/>
    <property type="match status" value="1"/>
</dbReference>
<accession>A0ABV9SZE6</accession>
<dbReference type="InterPro" id="IPR020835">
    <property type="entry name" value="Catalase_sf"/>
</dbReference>
<dbReference type="Proteomes" id="UP001595818">
    <property type="component" value="Unassembled WGS sequence"/>
</dbReference>
<dbReference type="RefSeq" id="WP_377063585.1">
    <property type="nucleotide sequence ID" value="NZ_JBHSJJ010000004.1"/>
</dbReference>
<dbReference type="PANTHER" id="PTHR36195:SF4">
    <property type="entry name" value="DOMAIN PROTEIN, PUTATIVE (AFU_ORTHOLOGUE AFUA_5G01990)-RELATED"/>
    <property type="match status" value="1"/>
</dbReference>
<sequence length="317" mass="36469">MIEKSNHREEKEIQEIIKTMKDFLAKTYPDGNIRRNFHPKMHGCVKGMLEVRKDIPAPLRCGLFKKPASYEAWLRFSNAPPIAQSDKRSSGRGLAIKVLDVPGEVLEPDPIGKNSQNFLLTTSPILSAWNISLYRKAIKAVLFGWKERLRFALNPGHWRSLYLTLKYSKKHDNLLAQTYFSGGAFKYGTGKYVKFLLEPHHPELEYTLSEPKSDDFLKAQLKTDLVTSKQGFTLCIQVHDNEKTEPLENTSIVWKKESIPVADLWIPRQEFDFPEREELGDALVFSPWIAMADHEPVGEINRARKRVYQELAELRSS</sequence>
<gene>
    <name evidence="1" type="ORF">ACFPFU_08825</name>
</gene>
<evidence type="ECO:0000313" key="2">
    <source>
        <dbReference type="Proteomes" id="UP001595818"/>
    </source>
</evidence>
<reference evidence="2" key="1">
    <citation type="journal article" date="2019" name="Int. J. Syst. Evol. Microbiol.">
        <title>The Global Catalogue of Microorganisms (GCM) 10K type strain sequencing project: providing services to taxonomists for standard genome sequencing and annotation.</title>
        <authorList>
            <consortium name="The Broad Institute Genomics Platform"/>
            <consortium name="The Broad Institute Genome Sequencing Center for Infectious Disease"/>
            <person name="Wu L."/>
            <person name="Ma J."/>
        </authorList>
    </citation>
    <scope>NUCLEOTIDE SEQUENCE [LARGE SCALE GENOMIC DNA]</scope>
    <source>
        <strain evidence="2">CGMCC 4.7466</strain>
    </source>
</reference>
<name>A0ABV9SZE6_9BACT</name>
<keyword evidence="2" id="KW-1185">Reference proteome</keyword>
<dbReference type="PANTHER" id="PTHR36195">
    <property type="entry name" value="DOMAIN PROTEIN, PUTATIVE (AFU_ORTHOLOGUE AFUA_5G01990)-RELATED-RELATED"/>
    <property type="match status" value="1"/>
</dbReference>